<dbReference type="EMBL" id="JANTQA010000058">
    <property type="protein sequence ID" value="KAJ3428429.1"/>
    <property type="molecule type" value="Genomic_DNA"/>
</dbReference>
<proteinExistence type="predicted"/>
<feature type="region of interest" description="Disordered" evidence="1">
    <location>
        <begin position="256"/>
        <end position="294"/>
    </location>
</feature>
<accession>A0AAV7YG64</accession>
<protein>
    <submittedName>
        <fullName evidence="2">Uncharacterized protein</fullName>
    </submittedName>
</protein>
<evidence type="ECO:0000256" key="1">
    <source>
        <dbReference type="SAM" id="MobiDB-lite"/>
    </source>
</evidence>
<evidence type="ECO:0000313" key="2">
    <source>
        <dbReference type="EMBL" id="KAJ3428429.1"/>
    </source>
</evidence>
<organism evidence="2 3">
    <name type="scientific">Anaeramoeba flamelloides</name>
    <dbReference type="NCBI Taxonomy" id="1746091"/>
    <lineage>
        <taxon>Eukaryota</taxon>
        <taxon>Metamonada</taxon>
        <taxon>Anaeramoebidae</taxon>
        <taxon>Anaeramoeba</taxon>
    </lineage>
</organism>
<feature type="compositionally biased region" description="Basic residues" evidence="1">
    <location>
        <begin position="285"/>
        <end position="294"/>
    </location>
</feature>
<gene>
    <name evidence="2" type="ORF">M0812_25196</name>
</gene>
<sequence>MKERTELQDFHYPRKFETPTKTKNFAETNEKDDLITFLLRIQILMVNDKHKKNKMQYQNQNQNQNQIILLLFQNIFFQTKEMKIISKCLFSNLQICITGNCFNIKKLQLKPSANDNDDNNFSIIPDNSITGKIKSKQERGKGLKLWKHQLNTILKNTQYGSNLGKLDNNIFLQNLKKLQKPKYLIVLIQSKCGEKNPTNILSEWNKIKNLIEFFPFVFIIISDVKFKKTQQRQIPEGFNSFLYLFDPTNWDQIFCTESQKSQKSHKPKEPKEPKESKESKEPKQMKKRERKFYV</sequence>
<comment type="caution">
    <text evidence="2">The sequence shown here is derived from an EMBL/GenBank/DDBJ whole genome shotgun (WGS) entry which is preliminary data.</text>
</comment>
<feature type="compositionally biased region" description="Basic and acidic residues" evidence="1">
    <location>
        <begin position="267"/>
        <end position="284"/>
    </location>
</feature>
<dbReference type="Proteomes" id="UP001146793">
    <property type="component" value="Unassembled WGS sequence"/>
</dbReference>
<evidence type="ECO:0000313" key="3">
    <source>
        <dbReference type="Proteomes" id="UP001146793"/>
    </source>
</evidence>
<reference evidence="2" key="1">
    <citation type="submission" date="2022-08" db="EMBL/GenBank/DDBJ databases">
        <title>Novel sulphate-reducing endosymbionts in the free-living metamonad Anaeramoeba.</title>
        <authorList>
            <person name="Jerlstrom-Hultqvist J."/>
            <person name="Cepicka I."/>
            <person name="Gallot-Lavallee L."/>
            <person name="Salas-Leiva D."/>
            <person name="Curtis B.A."/>
            <person name="Zahonova K."/>
            <person name="Pipaliya S."/>
            <person name="Dacks J."/>
            <person name="Roger A.J."/>
        </authorList>
    </citation>
    <scope>NUCLEOTIDE SEQUENCE</scope>
    <source>
        <strain evidence="2">Busselton2</strain>
    </source>
</reference>
<name>A0AAV7YG64_9EUKA</name>
<dbReference type="AlphaFoldDB" id="A0AAV7YG64"/>